<dbReference type="AlphaFoldDB" id="A0A4R0NBZ1"/>
<dbReference type="OrthoDB" id="751491at2"/>
<keyword evidence="2" id="KW-1185">Reference proteome</keyword>
<dbReference type="EMBL" id="SJSM01000003">
    <property type="protein sequence ID" value="TCC97821.1"/>
    <property type="molecule type" value="Genomic_DNA"/>
</dbReference>
<name>A0A4R0NBZ1_9SPHI</name>
<reference evidence="1 2" key="1">
    <citation type="submission" date="2019-02" db="EMBL/GenBank/DDBJ databases">
        <title>Pedobacter sp. RP-3-8 sp. nov., isolated from Arctic soil.</title>
        <authorList>
            <person name="Dahal R.H."/>
        </authorList>
    </citation>
    <scope>NUCLEOTIDE SEQUENCE [LARGE SCALE GENOMIC DNA]</scope>
    <source>
        <strain evidence="1 2">RP-3-8</strain>
    </source>
</reference>
<dbReference type="Proteomes" id="UP000291117">
    <property type="component" value="Unassembled WGS sequence"/>
</dbReference>
<dbReference type="RefSeq" id="WP_131608179.1">
    <property type="nucleotide sequence ID" value="NZ_SJSM01000003.1"/>
</dbReference>
<comment type="caution">
    <text evidence="1">The sequence shown here is derived from an EMBL/GenBank/DDBJ whole genome shotgun (WGS) entry which is preliminary data.</text>
</comment>
<protein>
    <recommendedName>
        <fullName evidence="3">DUF4397 domain-containing protein</fullName>
    </recommendedName>
</protein>
<sequence>MKTLLNIIITCLIMVGFTSCKKQEAYLKETASYAGIPVFINNSILGNKIGTKLNDIPIELYKGIFLSGPGKFTFYNKNTGAVLLEKEFNLEYNLKDTLYLFQPDSAVAPQLIKNTQVNEPAAPAGFFKVKFANLSKQTITSPSGMPYPKIDVIVKCNYINVVTFLPIDTLIAIGSSLDTASYYLVKKPFRSGLIQNQYKFSFLDHDTKQPLLNSSGTLFQGFAALTTSTNPKNVYTVYFADVLRPAANATYILRNGSYYDVSVNKLFEVN</sequence>
<organism evidence="1 2">
    <name type="scientific">Pedobacter hiemivivus</name>
    <dbReference type="NCBI Taxonomy" id="2530454"/>
    <lineage>
        <taxon>Bacteria</taxon>
        <taxon>Pseudomonadati</taxon>
        <taxon>Bacteroidota</taxon>
        <taxon>Sphingobacteriia</taxon>
        <taxon>Sphingobacteriales</taxon>
        <taxon>Sphingobacteriaceae</taxon>
        <taxon>Pedobacter</taxon>
    </lineage>
</organism>
<evidence type="ECO:0000313" key="2">
    <source>
        <dbReference type="Proteomes" id="UP000291117"/>
    </source>
</evidence>
<dbReference type="PROSITE" id="PS51257">
    <property type="entry name" value="PROKAR_LIPOPROTEIN"/>
    <property type="match status" value="1"/>
</dbReference>
<evidence type="ECO:0008006" key="3">
    <source>
        <dbReference type="Google" id="ProtNLM"/>
    </source>
</evidence>
<proteinExistence type="predicted"/>
<gene>
    <name evidence="1" type="ORF">EZ444_07885</name>
</gene>
<accession>A0A4R0NBZ1</accession>
<evidence type="ECO:0000313" key="1">
    <source>
        <dbReference type="EMBL" id="TCC97821.1"/>
    </source>
</evidence>